<keyword evidence="3" id="KW-1003">Cell membrane</keyword>
<evidence type="ECO:0000256" key="10">
    <source>
        <dbReference type="SAM" id="Coils"/>
    </source>
</evidence>
<reference evidence="14 15" key="1">
    <citation type="submission" date="2022-05" db="EMBL/GenBank/DDBJ databases">
        <authorList>
            <person name="Park J.-S."/>
        </authorList>
    </citation>
    <scope>NUCLEOTIDE SEQUENCE [LARGE SCALE GENOMIC DNA]</scope>
    <source>
        <strain evidence="14 15">2012CJ34-2</strain>
    </source>
</reference>
<dbReference type="Pfam" id="PF01343">
    <property type="entry name" value="Peptidase_S49"/>
    <property type="match status" value="1"/>
</dbReference>
<evidence type="ECO:0000256" key="5">
    <source>
        <dbReference type="ARBA" id="ARBA00022692"/>
    </source>
</evidence>
<keyword evidence="7" id="KW-0720">Serine protease</keyword>
<evidence type="ECO:0000256" key="3">
    <source>
        <dbReference type="ARBA" id="ARBA00022475"/>
    </source>
</evidence>
<keyword evidence="10" id="KW-0175">Coiled coil</keyword>
<dbReference type="InterPro" id="IPR013703">
    <property type="entry name" value="Peptidase_S49_N_proteobac"/>
</dbReference>
<dbReference type="GO" id="GO:0006508">
    <property type="term" value="P:proteolysis"/>
    <property type="evidence" value="ECO:0007669"/>
    <property type="project" value="UniProtKB-KW"/>
</dbReference>
<comment type="caution">
    <text evidence="14">The sequence shown here is derived from an EMBL/GenBank/DDBJ whole genome shotgun (WGS) entry which is preliminary data.</text>
</comment>
<keyword evidence="15" id="KW-1185">Reference proteome</keyword>
<dbReference type="PANTHER" id="PTHR42987:SF4">
    <property type="entry name" value="PROTEASE SOHB-RELATED"/>
    <property type="match status" value="1"/>
</dbReference>
<feature type="transmembrane region" description="Helical" evidence="11">
    <location>
        <begin position="12"/>
        <end position="33"/>
    </location>
</feature>
<evidence type="ECO:0000256" key="6">
    <source>
        <dbReference type="ARBA" id="ARBA00022801"/>
    </source>
</evidence>
<keyword evidence="9 11" id="KW-0472">Membrane</keyword>
<dbReference type="PANTHER" id="PTHR42987">
    <property type="entry name" value="PEPTIDASE S49"/>
    <property type="match status" value="1"/>
</dbReference>
<dbReference type="RefSeq" id="WP_249698943.1">
    <property type="nucleotide sequence ID" value="NZ_JAMFLX010000008.1"/>
</dbReference>
<keyword evidence="5 11" id="KW-0812">Transmembrane</keyword>
<evidence type="ECO:0000256" key="11">
    <source>
        <dbReference type="SAM" id="Phobius"/>
    </source>
</evidence>
<evidence type="ECO:0000313" key="14">
    <source>
        <dbReference type="EMBL" id="MCL6269844.1"/>
    </source>
</evidence>
<dbReference type="NCBIfam" id="NF008745">
    <property type="entry name" value="PRK11778.1"/>
    <property type="match status" value="1"/>
</dbReference>
<keyword evidence="6 14" id="KW-0378">Hydrolase</keyword>
<proteinExistence type="inferred from homology"/>
<evidence type="ECO:0000256" key="8">
    <source>
        <dbReference type="ARBA" id="ARBA00022989"/>
    </source>
</evidence>
<dbReference type="Proteomes" id="UP001203338">
    <property type="component" value="Unassembled WGS sequence"/>
</dbReference>
<feature type="domain" description="Peptidase S49" evidence="12">
    <location>
        <begin position="157"/>
        <end position="298"/>
    </location>
</feature>
<name>A0ABT0PEP8_9GAMM</name>
<feature type="coiled-coil region" evidence="10">
    <location>
        <begin position="46"/>
        <end position="91"/>
    </location>
</feature>
<dbReference type="GO" id="GO:0008233">
    <property type="term" value="F:peptidase activity"/>
    <property type="evidence" value="ECO:0007669"/>
    <property type="project" value="UniProtKB-KW"/>
</dbReference>
<evidence type="ECO:0000313" key="15">
    <source>
        <dbReference type="Proteomes" id="UP001203338"/>
    </source>
</evidence>
<dbReference type="Gene3D" id="3.90.226.10">
    <property type="entry name" value="2-enoyl-CoA Hydratase, Chain A, domain 1"/>
    <property type="match status" value="1"/>
</dbReference>
<dbReference type="InterPro" id="IPR002142">
    <property type="entry name" value="Peptidase_S49"/>
</dbReference>
<evidence type="ECO:0000256" key="2">
    <source>
        <dbReference type="ARBA" id="ARBA00008683"/>
    </source>
</evidence>
<dbReference type="InterPro" id="IPR029045">
    <property type="entry name" value="ClpP/crotonase-like_dom_sf"/>
</dbReference>
<sequence>MLEFLFEIGLFLVKVVILVGGVLAIVAGVAAAGGKGKGEAKGQIKVRNLADEYKNNQRTLEETILESDELKKKRKQEKKDAKAKKKAKTEDDHEIKSRVYVLDFHGDIRASAVSRLREEVTAVLGQARTEDEVVVRLESSGGMVHTYGLASSQLQRFRDQSIPLTIAVDKVAASGGYMMACLADKLIAAPFAILGSVGVMAQIPNINRLLKKHDVDIELHTAGEYKRTLTVMGENTEKGREKFIEDLEKTHELFKDFVVRARPNVDVEQISTGEIWYGTQAIGKQLIDELKTSDAYLTDCFAREQDVYHISWTEKKTLPQKFGLAAQHAVGGSLNSLWEKLVSSRFPG</sequence>
<comment type="subcellular location">
    <subcellularLocation>
        <location evidence="1">Cell membrane</location>
    </subcellularLocation>
</comment>
<dbReference type="EMBL" id="JAMFLX010000008">
    <property type="protein sequence ID" value="MCL6269844.1"/>
    <property type="molecule type" value="Genomic_DNA"/>
</dbReference>
<feature type="domain" description="Peptidase S49 N-terminal proteobacteria" evidence="13">
    <location>
        <begin position="3"/>
        <end position="154"/>
    </location>
</feature>
<comment type="similarity">
    <text evidence="2">Belongs to the peptidase S49 family.</text>
</comment>
<dbReference type="InterPro" id="IPR047272">
    <property type="entry name" value="S49_SppA_C"/>
</dbReference>
<evidence type="ECO:0000256" key="9">
    <source>
        <dbReference type="ARBA" id="ARBA00023136"/>
    </source>
</evidence>
<keyword evidence="4 14" id="KW-0645">Protease</keyword>
<gene>
    <name evidence="14" type="primary">sohB</name>
    <name evidence="14" type="ORF">M3P05_07805</name>
</gene>
<evidence type="ECO:0000256" key="4">
    <source>
        <dbReference type="ARBA" id="ARBA00022670"/>
    </source>
</evidence>
<evidence type="ECO:0000259" key="12">
    <source>
        <dbReference type="Pfam" id="PF01343"/>
    </source>
</evidence>
<dbReference type="EC" id="3.4.21.-" evidence="14"/>
<dbReference type="SUPFAM" id="SSF52096">
    <property type="entry name" value="ClpP/crotonase"/>
    <property type="match status" value="1"/>
</dbReference>
<evidence type="ECO:0000256" key="1">
    <source>
        <dbReference type="ARBA" id="ARBA00004236"/>
    </source>
</evidence>
<evidence type="ECO:0000256" key="7">
    <source>
        <dbReference type="ARBA" id="ARBA00022825"/>
    </source>
</evidence>
<protein>
    <submittedName>
        <fullName evidence="14">Protease SohB</fullName>
        <ecNumber evidence="14">3.4.21.-</ecNumber>
    </submittedName>
</protein>
<evidence type="ECO:0000259" key="13">
    <source>
        <dbReference type="Pfam" id="PF08496"/>
    </source>
</evidence>
<accession>A0ABT0PEP8</accession>
<keyword evidence="8 11" id="KW-1133">Transmembrane helix</keyword>
<dbReference type="Pfam" id="PF08496">
    <property type="entry name" value="Peptidase_S49_N"/>
    <property type="match status" value="1"/>
</dbReference>
<organism evidence="14 15">
    <name type="scientific">Parendozoicomonas callyspongiae</name>
    <dbReference type="NCBI Taxonomy" id="2942213"/>
    <lineage>
        <taxon>Bacteria</taxon>
        <taxon>Pseudomonadati</taxon>
        <taxon>Pseudomonadota</taxon>
        <taxon>Gammaproteobacteria</taxon>
        <taxon>Oceanospirillales</taxon>
        <taxon>Endozoicomonadaceae</taxon>
        <taxon>Parendozoicomonas</taxon>
    </lineage>
</organism>
<dbReference type="CDD" id="cd07023">
    <property type="entry name" value="S49_Sppa_N_C"/>
    <property type="match status" value="1"/>
</dbReference>
<dbReference type="Gene3D" id="6.20.330.10">
    <property type="match status" value="1"/>
</dbReference>